<keyword evidence="2" id="KW-1003">Cell membrane</keyword>
<evidence type="ECO:0000256" key="6">
    <source>
        <dbReference type="SAM" id="Phobius"/>
    </source>
</evidence>
<feature type="domain" description="Copper resistance protein D" evidence="7">
    <location>
        <begin position="175"/>
        <end position="273"/>
    </location>
</feature>
<dbReference type="Proteomes" id="UP001597041">
    <property type="component" value="Unassembled WGS sequence"/>
</dbReference>
<feature type="transmembrane region" description="Helical" evidence="6">
    <location>
        <begin position="256"/>
        <end position="274"/>
    </location>
</feature>
<organism evidence="8 9">
    <name type="scientific">Oceanobacillus locisalsi</name>
    <dbReference type="NCBI Taxonomy" id="546107"/>
    <lineage>
        <taxon>Bacteria</taxon>
        <taxon>Bacillati</taxon>
        <taxon>Bacillota</taxon>
        <taxon>Bacilli</taxon>
        <taxon>Bacillales</taxon>
        <taxon>Bacillaceae</taxon>
        <taxon>Oceanobacillus</taxon>
    </lineage>
</organism>
<feature type="transmembrane region" description="Helical" evidence="6">
    <location>
        <begin position="115"/>
        <end position="135"/>
    </location>
</feature>
<keyword evidence="5 6" id="KW-0472">Membrane</keyword>
<evidence type="ECO:0000256" key="4">
    <source>
        <dbReference type="ARBA" id="ARBA00022989"/>
    </source>
</evidence>
<comment type="caution">
    <text evidence="8">The sequence shown here is derived from an EMBL/GenBank/DDBJ whole genome shotgun (WGS) entry which is preliminary data.</text>
</comment>
<sequence>MFYVTILTETFLYLCLAFLAGSFLIRLLPATSHIKVKIPSSLQLAAVWGIALFAFVPLIQLISHIAGRSSLGSAFEDVLLSFRIGNAWLFLFIICILFSVYIASVKDASSKQTAWVGMVFTGFAAFGVGWASHAGSFEGFLGVFTHGVHMLAVSAWIGTLMMVAWFVPKSIDWLRFINKYHPFALICFIIVVISGIVLAQFTVDLRQYDEALLVSYGQSLFLKQLFIIPLFLYAIFNGIWMKRRLKVDANFQARPWMRVEFFIILSILVLTGIMNEQSPPLYMDSLIEHSGYAPILNMFYNGTIDGVRIGLALEGSVFFFIALALICLAGSIYIFKIKKHPALSWLASLVFVVMGYFAFIQSIVIN</sequence>
<keyword evidence="4 6" id="KW-1133">Transmembrane helix</keyword>
<dbReference type="RefSeq" id="WP_379593927.1">
    <property type="nucleotide sequence ID" value="NZ_JBHTKK010000027.1"/>
</dbReference>
<keyword evidence="9" id="KW-1185">Reference proteome</keyword>
<feature type="transmembrane region" description="Helical" evidence="6">
    <location>
        <begin position="40"/>
        <end position="62"/>
    </location>
</feature>
<protein>
    <submittedName>
        <fullName evidence="8">Copper resistance D family protein</fullName>
    </submittedName>
</protein>
<feature type="transmembrane region" description="Helical" evidence="6">
    <location>
        <begin position="180"/>
        <end position="201"/>
    </location>
</feature>
<dbReference type="EMBL" id="JBHTKK010000027">
    <property type="protein sequence ID" value="MFD1067773.1"/>
    <property type="molecule type" value="Genomic_DNA"/>
</dbReference>
<evidence type="ECO:0000256" key="3">
    <source>
        <dbReference type="ARBA" id="ARBA00022692"/>
    </source>
</evidence>
<feature type="transmembrane region" description="Helical" evidence="6">
    <location>
        <begin position="82"/>
        <end position="103"/>
    </location>
</feature>
<feature type="transmembrane region" description="Helical" evidence="6">
    <location>
        <begin position="221"/>
        <end position="240"/>
    </location>
</feature>
<feature type="transmembrane region" description="Helical" evidence="6">
    <location>
        <begin position="6"/>
        <end position="28"/>
    </location>
</feature>
<evidence type="ECO:0000313" key="8">
    <source>
        <dbReference type="EMBL" id="MFD1067773.1"/>
    </source>
</evidence>
<dbReference type="PANTHER" id="PTHR34820:SF4">
    <property type="entry name" value="INNER MEMBRANE PROTEIN YEBZ"/>
    <property type="match status" value="1"/>
</dbReference>
<dbReference type="Pfam" id="PF05425">
    <property type="entry name" value="CopD"/>
    <property type="match status" value="1"/>
</dbReference>
<feature type="transmembrane region" description="Helical" evidence="6">
    <location>
        <begin position="317"/>
        <end position="335"/>
    </location>
</feature>
<feature type="transmembrane region" description="Helical" evidence="6">
    <location>
        <begin position="147"/>
        <end position="168"/>
    </location>
</feature>
<comment type="subcellular location">
    <subcellularLocation>
        <location evidence="1">Cell membrane</location>
        <topology evidence="1">Multi-pass membrane protein</topology>
    </subcellularLocation>
</comment>
<evidence type="ECO:0000259" key="7">
    <source>
        <dbReference type="Pfam" id="PF05425"/>
    </source>
</evidence>
<keyword evidence="3 6" id="KW-0812">Transmembrane</keyword>
<dbReference type="PANTHER" id="PTHR34820">
    <property type="entry name" value="INNER MEMBRANE PROTEIN YEBZ"/>
    <property type="match status" value="1"/>
</dbReference>
<evidence type="ECO:0000256" key="1">
    <source>
        <dbReference type="ARBA" id="ARBA00004651"/>
    </source>
</evidence>
<proteinExistence type="predicted"/>
<gene>
    <name evidence="8" type="ORF">ACFQ19_17330</name>
</gene>
<accession>A0ABW3NKG4</accession>
<reference evidence="9" key="1">
    <citation type="journal article" date="2019" name="Int. J. Syst. Evol. Microbiol.">
        <title>The Global Catalogue of Microorganisms (GCM) 10K type strain sequencing project: providing services to taxonomists for standard genome sequencing and annotation.</title>
        <authorList>
            <consortium name="The Broad Institute Genomics Platform"/>
            <consortium name="The Broad Institute Genome Sequencing Center for Infectious Disease"/>
            <person name="Wu L."/>
            <person name="Ma J."/>
        </authorList>
    </citation>
    <scope>NUCLEOTIDE SEQUENCE [LARGE SCALE GENOMIC DNA]</scope>
    <source>
        <strain evidence="9">CCUG 56608</strain>
    </source>
</reference>
<evidence type="ECO:0000256" key="5">
    <source>
        <dbReference type="ARBA" id="ARBA00023136"/>
    </source>
</evidence>
<evidence type="ECO:0000256" key="2">
    <source>
        <dbReference type="ARBA" id="ARBA00022475"/>
    </source>
</evidence>
<dbReference type="InterPro" id="IPR008457">
    <property type="entry name" value="Cu-R_CopD_dom"/>
</dbReference>
<dbReference type="InterPro" id="IPR032694">
    <property type="entry name" value="CopC/D"/>
</dbReference>
<evidence type="ECO:0000313" key="9">
    <source>
        <dbReference type="Proteomes" id="UP001597041"/>
    </source>
</evidence>
<feature type="transmembrane region" description="Helical" evidence="6">
    <location>
        <begin position="342"/>
        <end position="365"/>
    </location>
</feature>
<name>A0ABW3NKG4_9BACI</name>